<evidence type="ECO:0000313" key="3">
    <source>
        <dbReference type="EMBL" id="PYE55473.1"/>
    </source>
</evidence>
<comment type="caution">
    <text evidence="3">The sequence shown here is derived from an EMBL/GenBank/DDBJ whole genome shotgun (WGS) entry which is preliminary data.</text>
</comment>
<dbReference type="AlphaFoldDB" id="A0A318SRC0"/>
<evidence type="ECO:0000259" key="2">
    <source>
        <dbReference type="Pfam" id="PF13358"/>
    </source>
</evidence>
<reference evidence="3 4" key="1">
    <citation type="submission" date="2018-06" db="EMBL/GenBank/DDBJ databases">
        <title>Genomic Encyclopedia of Type Strains, Phase IV (KMG-IV): sequencing the most valuable type-strain genomes for metagenomic binning, comparative biology and taxonomic classification.</title>
        <authorList>
            <person name="Goeker M."/>
        </authorList>
    </citation>
    <scope>NUCLEOTIDE SEQUENCE [LARGE SCALE GENOMIC DNA]</scope>
    <source>
        <strain evidence="3 4">DSM 18048</strain>
    </source>
</reference>
<feature type="domain" description="Tc1-like transposase DDE" evidence="2">
    <location>
        <begin position="6"/>
        <end position="94"/>
    </location>
</feature>
<keyword evidence="1" id="KW-1133">Transmembrane helix</keyword>
<dbReference type="InterPro" id="IPR038717">
    <property type="entry name" value="Tc1-like_DDE_dom"/>
</dbReference>
<sequence>MFQNTYPHAIRAVQVVAFLEHLLFFVPGPITVILDRAGIHRAKVVQAFVVAQPRLRVVYLPPYAPELNPVELLWAYVKRNVLANFVAKDLQDLKRRWTQGFALVRRRNLVPAFFQHAPA</sequence>
<dbReference type="Pfam" id="PF13358">
    <property type="entry name" value="DDE_3"/>
    <property type="match status" value="1"/>
</dbReference>
<evidence type="ECO:0000256" key="1">
    <source>
        <dbReference type="SAM" id="Phobius"/>
    </source>
</evidence>
<organism evidence="3 4">
    <name type="scientific">Deinococcus yavapaiensis KR-236</name>
    <dbReference type="NCBI Taxonomy" id="694435"/>
    <lineage>
        <taxon>Bacteria</taxon>
        <taxon>Thermotogati</taxon>
        <taxon>Deinococcota</taxon>
        <taxon>Deinococci</taxon>
        <taxon>Deinococcales</taxon>
        <taxon>Deinococcaceae</taxon>
        <taxon>Deinococcus</taxon>
    </lineage>
</organism>
<keyword evidence="1" id="KW-0472">Membrane</keyword>
<name>A0A318SRC0_9DEIO</name>
<feature type="transmembrane region" description="Helical" evidence="1">
    <location>
        <begin position="12"/>
        <end position="34"/>
    </location>
</feature>
<protein>
    <submittedName>
        <fullName evidence="3">Transposase</fullName>
    </submittedName>
</protein>
<accession>A0A318SRC0</accession>
<dbReference type="InterPro" id="IPR036397">
    <property type="entry name" value="RNaseH_sf"/>
</dbReference>
<dbReference type="PANTHER" id="PTHR46564:SF1">
    <property type="entry name" value="TRANSPOSASE"/>
    <property type="match status" value="1"/>
</dbReference>
<dbReference type="GO" id="GO:0003676">
    <property type="term" value="F:nucleic acid binding"/>
    <property type="evidence" value="ECO:0007669"/>
    <property type="project" value="InterPro"/>
</dbReference>
<dbReference type="EMBL" id="QJSX01000003">
    <property type="protein sequence ID" value="PYE55473.1"/>
    <property type="molecule type" value="Genomic_DNA"/>
</dbReference>
<evidence type="ECO:0000313" key="4">
    <source>
        <dbReference type="Proteomes" id="UP000248326"/>
    </source>
</evidence>
<proteinExistence type="predicted"/>
<dbReference type="Proteomes" id="UP000248326">
    <property type="component" value="Unassembled WGS sequence"/>
</dbReference>
<gene>
    <name evidence="3" type="ORF">DES52_103308</name>
</gene>
<dbReference type="PANTHER" id="PTHR46564">
    <property type="entry name" value="TRANSPOSASE"/>
    <property type="match status" value="1"/>
</dbReference>
<keyword evidence="1" id="KW-0812">Transmembrane</keyword>
<keyword evidence="4" id="KW-1185">Reference proteome</keyword>
<dbReference type="Gene3D" id="3.30.420.10">
    <property type="entry name" value="Ribonuclease H-like superfamily/Ribonuclease H"/>
    <property type="match status" value="1"/>
</dbReference>